<dbReference type="PANTHER" id="PTHR24394">
    <property type="entry name" value="ZINC FINGER PROTEIN"/>
    <property type="match status" value="1"/>
</dbReference>
<keyword evidence="5" id="KW-0862">Zinc</keyword>
<dbReference type="SUPFAM" id="SSF57667">
    <property type="entry name" value="beta-beta-alpha zinc fingers"/>
    <property type="match status" value="4"/>
</dbReference>
<sequence>MSGVVLEFNRCFLCRKKNTSDKFQKRIDVTQCPASKKSIRTVLLHLARLGKFELHLPSGEWLCRKCYFQIADYDSNLVNVTRKQRNLSMLVEKAATSFESDIEDECLQEMSSMAELNDDHFFEDANVSDHEISETIFDVIGGDNSRKRKQNNDQFVIQSVHSVSQHRPVPLSEQIQCNLCAMRFKNRARLQRHVVQAHKKFSCDVCSFSHRNEDYVMLHMNIHEGKNENQCRFCNKEFTTKISTIRHMEVHLDTKKYQCDKCGLCFSQTTVLYNHKLQHEAEEKPLRCEICNQIFKTKRTFRHHMVTHRADRPRYSCEFCFKTFTEKYTLKVHKRTHPEAGVAAASTNFQYQQQQQQEHQYQVESEPHQSFNQNHVDYLQTTNLQPTNSQTTSAAPAIPKFSCIICDQPFTTKDHLNKHMEKEHDVILKSLTIANFSQFEVVTNEPRKPCHICGQIFSAQHNLEYHLENVHGVSLK</sequence>
<feature type="domain" description="C2H2-type" evidence="8">
    <location>
        <begin position="175"/>
        <end position="198"/>
    </location>
</feature>
<keyword evidence="10" id="KW-1185">Reference proteome</keyword>
<feature type="domain" description="C2H2-type" evidence="8">
    <location>
        <begin position="286"/>
        <end position="313"/>
    </location>
</feature>
<dbReference type="AlphaFoldDB" id="A0A0L0CH88"/>
<dbReference type="Gene3D" id="3.30.160.60">
    <property type="entry name" value="Classic Zinc Finger"/>
    <property type="match status" value="6"/>
</dbReference>
<evidence type="ECO:0000313" key="10">
    <source>
        <dbReference type="Proteomes" id="UP000037069"/>
    </source>
</evidence>
<dbReference type="InterPro" id="IPR036236">
    <property type="entry name" value="Znf_C2H2_sf"/>
</dbReference>
<evidence type="ECO:0000256" key="4">
    <source>
        <dbReference type="ARBA" id="ARBA00022771"/>
    </source>
</evidence>
<dbReference type="STRING" id="7375.A0A0L0CH88"/>
<evidence type="ECO:0000259" key="8">
    <source>
        <dbReference type="PROSITE" id="PS50157"/>
    </source>
</evidence>
<dbReference type="PROSITE" id="PS50157">
    <property type="entry name" value="ZINC_FINGER_C2H2_2"/>
    <property type="match status" value="8"/>
</dbReference>
<dbReference type="EMBL" id="JRES01000380">
    <property type="protein sequence ID" value="KNC31778.1"/>
    <property type="molecule type" value="Genomic_DNA"/>
</dbReference>
<reference evidence="9 10" key="1">
    <citation type="journal article" date="2015" name="Nat. Commun.">
        <title>Lucilia cuprina genome unlocks parasitic fly biology to underpin future interventions.</title>
        <authorList>
            <person name="Anstead C.A."/>
            <person name="Korhonen P.K."/>
            <person name="Young N.D."/>
            <person name="Hall R.S."/>
            <person name="Jex A.R."/>
            <person name="Murali S.C."/>
            <person name="Hughes D.S."/>
            <person name="Lee S.F."/>
            <person name="Perry T."/>
            <person name="Stroehlein A.J."/>
            <person name="Ansell B.R."/>
            <person name="Breugelmans B."/>
            <person name="Hofmann A."/>
            <person name="Qu J."/>
            <person name="Dugan S."/>
            <person name="Lee S.L."/>
            <person name="Chao H."/>
            <person name="Dinh H."/>
            <person name="Han Y."/>
            <person name="Doddapaneni H.V."/>
            <person name="Worley K.C."/>
            <person name="Muzny D.M."/>
            <person name="Ioannidis P."/>
            <person name="Waterhouse R.M."/>
            <person name="Zdobnov E.M."/>
            <person name="James P.J."/>
            <person name="Bagnall N.H."/>
            <person name="Kotze A.C."/>
            <person name="Gibbs R.A."/>
            <person name="Richards S."/>
            <person name="Batterham P."/>
            <person name="Gasser R.B."/>
        </authorList>
    </citation>
    <scope>NUCLEOTIDE SEQUENCE [LARGE SCALE GENOMIC DNA]</scope>
    <source>
        <strain evidence="9 10">LS</strain>
        <tissue evidence="9">Full body</tissue>
    </source>
</reference>
<proteinExistence type="predicted"/>
<keyword evidence="4 7" id="KW-0863">Zinc-finger</keyword>
<dbReference type="OMA" id="SHRNEDY"/>
<evidence type="ECO:0000256" key="2">
    <source>
        <dbReference type="ARBA" id="ARBA00022723"/>
    </source>
</evidence>
<feature type="domain" description="C2H2-type" evidence="8">
    <location>
        <begin position="401"/>
        <end position="424"/>
    </location>
</feature>
<dbReference type="GO" id="GO:0008270">
    <property type="term" value="F:zinc ion binding"/>
    <property type="evidence" value="ECO:0007669"/>
    <property type="project" value="UniProtKB-KW"/>
</dbReference>
<evidence type="ECO:0000256" key="7">
    <source>
        <dbReference type="PROSITE-ProRule" id="PRU00042"/>
    </source>
</evidence>
<feature type="domain" description="C2H2-type" evidence="8">
    <location>
        <begin position="257"/>
        <end position="284"/>
    </location>
</feature>
<feature type="domain" description="C2H2-type" evidence="8">
    <location>
        <begin position="201"/>
        <end position="228"/>
    </location>
</feature>
<dbReference type="InterPro" id="IPR013087">
    <property type="entry name" value="Znf_C2H2_type"/>
</dbReference>
<gene>
    <name evidence="9" type="ORF">FF38_03908</name>
</gene>
<feature type="domain" description="C2H2-type" evidence="8">
    <location>
        <begin position="229"/>
        <end position="256"/>
    </location>
</feature>
<keyword evidence="3" id="KW-0677">Repeat</keyword>
<evidence type="ECO:0000256" key="1">
    <source>
        <dbReference type="ARBA" id="ARBA00004123"/>
    </source>
</evidence>
<dbReference type="GO" id="GO:0005634">
    <property type="term" value="C:nucleus"/>
    <property type="evidence" value="ECO:0007669"/>
    <property type="project" value="UniProtKB-SubCell"/>
</dbReference>
<dbReference type="GO" id="GO:0000981">
    <property type="term" value="F:DNA-binding transcription factor activity, RNA polymerase II-specific"/>
    <property type="evidence" value="ECO:0007669"/>
    <property type="project" value="TreeGrafter"/>
</dbReference>
<evidence type="ECO:0000256" key="5">
    <source>
        <dbReference type="ARBA" id="ARBA00022833"/>
    </source>
</evidence>
<keyword evidence="2" id="KW-0479">Metal-binding</keyword>
<dbReference type="OrthoDB" id="6077919at2759"/>
<feature type="domain" description="C2H2-type" evidence="8">
    <location>
        <begin position="315"/>
        <end position="337"/>
    </location>
</feature>
<organism evidence="9 10">
    <name type="scientific">Lucilia cuprina</name>
    <name type="common">Green bottle fly</name>
    <name type="synonym">Australian sheep blowfly</name>
    <dbReference type="NCBI Taxonomy" id="7375"/>
    <lineage>
        <taxon>Eukaryota</taxon>
        <taxon>Metazoa</taxon>
        <taxon>Ecdysozoa</taxon>
        <taxon>Arthropoda</taxon>
        <taxon>Hexapoda</taxon>
        <taxon>Insecta</taxon>
        <taxon>Pterygota</taxon>
        <taxon>Neoptera</taxon>
        <taxon>Endopterygota</taxon>
        <taxon>Diptera</taxon>
        <taxon>Brachycera</taxon>
        <taxon>Muscomorpha</taxon>
        <taxon>Oestroidea</taxon>
        <taxon>Calliphoridae</taxon>
        <taxon>Luciliinae</taxon>
        <taxon>Lucilia</taxon>
    </lineage>
</organism>
<protein>
    <submittedName>
        <fullName evidence="9">Serendipity locus protein delta</fullName>
    </submittedName>
</protein>
<dbReference type="Proteomes" id="UP000037069">
    <property type="component" value="Unassembled WGS sequence"/>
</dbReference>
<dbReference type="SMART" id="SM00355">
    <property type="entry name" value="ZnF_C2H2"/>
    <property type="match status" value="8"/>
</dbReference>
<feature type="domain" description="C2H2-type" evidence="8">
    <location>
        <begin position="448"/>
        <end position="471"/>
    </location>
</feature>
<accession>A0A0L0CH88</accession>
<dbReference type="PROSITE" id="PS00028">
    <property type="entry name" value="ZINC_FINGER_C2H2_1"/>
    <property type="match status" value="7"/>
</dbReference>
<comment type="caution">
    <text evidence="9">The sequence shown here is derived from an EMBL/GenBank/DDBJ whole genome shotgun (WGS) entry which is preliminary data.</text>
</comment>
<dbReference type="Pfam" id="PF13894">
    <property type="entry name" value="zf-C2H2_4"/>
    <property type="match status" value="3"/>
</dbReference>
<dbReference type="Pfam" id="PF00096">
    <property type="entry name" value="zf-C2H2"/>
    <property type="match status" value="1"/>
</dbReference>
<evidence type="ECO:0000256" key="6">
    <source>
        <dbReference type="ARBA" id="ARBA00023242"/>
    </source>
</evidence>
<evidence type="ECO:0000313" key="9">
    <source>
        <dbReference type="EMBL" id="KNC31778.1"/>
    </source>
</evidence>
<keyword evidence="6" id="KW-0539">Nucleus</keyword>
<comment type="subcellular location">
    <subcellularLocation>
        <location evidence="1">Nucleus</location>
    </subcellularLocation>
</comment>
<evidence type="ECO:0000256" key="3">
    <source>
        <dbReference type="ARBA" id="ARBA00022737"/>
    </source>
</evidence>
<name>A0A0L0CH88_LUCCU</name>
<dbReference type="PANTHER" id="PTHR24394:SF29">
    <property type="entry name" value="MYONEURIN"/>
    <property type="match status" value="1"/>
</dbReference>